<organism evidence="1 2">
    <name type="scientific">Pseudoxanthomonas sacheonensis</name>
    <dbReference type="NCBI Taxonomy" id="443615"/>
    <lineage>
        <taxon>Bacteria</taxon>
        <taxon>Pseudomonadati</taxon>
        <taxon>Pseudomonadota</taxon>
        <taxon>Gammaproteobacteria</taxon>
        <taxon>Lysobacterales</taxon>
        <taxon>Lysobacteraceae</taxon>
        <taxon>Pseudoxanthomonas</taxon>
    </lineage>
</organism>
<protein>
    <submittedName>
        <fullName evidence="1">Uncharacterized protein</fullName>
    </submittedName>
</protein>
<gene>
    <name evidence="1" type="ORF">J2W94_001407</name>
</gene>
<evidence type="ECO:0000313" key="1">
    <source>
        <dbReference type="EMBL" id="MDR6841143.1"/>
    </source>
</evidence>
<keyword evidence="2" id="KW-1185">Reference proteome</keyword>
<evidence type="ECO:0000313" key="2">
    <source>
        <dbReference type="Proteomes" id="UP001254759"/>
    </source>
</evidence>
<dbReference type="Proteomes" id="UP001254759">
    <property type="component" value="Unassembled WGS sequence"/>
</dbReference>
<proteinExistence type="predicted"/>
<accession>A0ABU1RQU2</accession>
<dbReference type="RefSeq" id="WP_310091495.1">
    <property type="nucleotide sequence ID" value="NZ_JAVDTT010000001.1"/>
</dbReference>
<dbReference type="EMBL" id="JAVDTT010000001">
    <property type="protein sequence ID" value="MDR6841143.1"/>
    <property type="molecule type" value="Genomic_DNA"/>
</dbReference>
<name>A0ABU1RQU2_9GAMM</name>
<sequence>MTKKKLFLLTEDGSDKKWSGKELLKDSVFNADGIDVSNEIAYGKERCDEDHYYCEFLRRGKPAPIQFIHTTRILAISSEVTDLHFDKEIEAVRLLERETDRRFNIFRPACALSIVDFEKSRIDRWPDDADLRPWHDPRGRMFLEPALRWDDIPSGVTAFRLADWPGISNIVVSDGYKKQIEARIETGYISFRELSL</sequence>
<reference evidence="1 2" key="1">
    <citation type="submission" date="2023-07" db="EMBL/GenBank/DDBJ databases">
        <title>Sorghum-associated microbial communities from plants grown in Nebraska, USA.</title>
        <authorList>
            <person name="Schachtman D."/>
        </authorList>
    </citation>
    <scope>NUCLEOTIDE SEQUENCE [LARGE SCALE GENOMIC DNA]</scope>
    <source>
        <strain evidence="1 2">BE107</strain>
    </source>
</reference>
<comment type="caution">
    <text evidence="1">The sequence shown here is derived from an EMBL/GenBank/DDBJ whole genome shotgun (WGS) entry which is preliminary data.</text>
</comment>